<organism evidence="3 4">
    <name type="scientific">Prunus armeniaca</name>
    <name type="common">Apricot</name>
    <name type="synonym">Armeniaca vulgaris</name>
    <dbReference type="NCBI Taxonomy" id="36596"/>
    <lineage>
        <taxon>Eukaryota</taxon>
        <taxon>Viridiplantae</taxon>
        <taxon>Streptophyta</taxon>
        <taxon>Embryophyta</taxon>
        <taxon>Tracheophyta</taxon>
        <taxon>Spermatophyta</taxon>
        <taxon>Magnoliopsida</taxon>
        <taxon>eudicotyledons</taxon>
        <taxon>Gunneridae</taxon>
        <taxon>Pentapetalae</taxon>
        <taxon>rosids</taxon>
        <taxon>fabids</taxon>
        <taxon>Rosales</taxon>
        <taxon>Rosaceae</taxon>
        <taxon>Amygdaloideae</taxon>
        <taxon>Amygdaleae</taxon>
        <taxon>Prunus</taxon>
    </lineage>
</organism>
<gene>
    <name evidence="3" type="ORF">ORAREDHAP_LOCUS13712</name>
</gene>
<dbReference type="OrthoDB" id="1918246at2759"/>
<keyword evidence="4" id="KW-1185">Reference proteome</keyword>
<feature type="compositionally biased region" description="Basic residues" evidence="1">
    <location>
        <begin position="1"/>
        <end position="21"/>
    </location>
</feature>
<evidence type="ECO:0000313" key="4">
    <source>
        <dbReference type="Proteomes" id="UP000507245"/>
    </source>
</evidence>
<protein>
    <recommendedName>
        <fullName evidence="2">Transposase MuDR plant domain-containing protein</fullName>
    </recommendedName>
</protein>
<dbReference type="AlphaFoldDB" id="A0A6J5WMF8"/>
<accession>A0A6J5WMF8</accession>
<reference evidence="4" key="1">
    <citation type="journal article" date="2020" name="Genome Biol.">
        <title>Gamete binning: chromosome-level and haplotype-resolved genome assembly enabled by high-throughput single-cell sequencing of gamete genomes.</title>
        <authorList>
            <person name="Campoy J.A."/>
            <person name="Sun H."/>
            <person name="Goel M."/>
            <person name="Jiao W.-B."/>
            <person name="Folz-Donahue K."/>
            <person name="Wang N."/>
            <person name="Rubio M."/>
            <person name="Liu C."/>
            <person name="Kukat C."/>
            <person name="Ruiz D."/>
            <person name="Huettel B."/>
            <person name="Schneeberger K."/>
        </authorList>
    </citation>
    <scope>NUCLEOTIDE SEQUENCE [LARGE SCALE GENOMIC DNA]</scope>
    <source>
        <strain evidence="4">cv. Rojo Pasion</strain>
    </source>
</reference>
<feature type="domain" description="Transposase MuDR plant" evidence="2">
    <location>
        <begin position="156"/>
        <end position="221"/>
    </location>
</feature>
<dbReference type="EMBL" id="CAEKKB010000002">
    <property type="protein sequence ID" value="CAB4299438.1"/>
    <property type="molecule type" value="Genomic_DNA"/>
</dbReference>
<sequence length="308" mass="36046">MSHRVKRAFGKKRCKGLRRKNNVQQKDKKVVEGKVKGIRTESKSDSVKLRSGRRYTNATDFDDFDDDSADSEDSDYVNSKNFGEDEDDVLKKKWVDDQTEWTWVKETGNEAAPDWPTNVELDSKYSECKDYAKCNSDHEGDKNWLEFNAATDMADTKFEIGMLFTDCKVFRAAVREHSILQKRDVVFIRNKALKLKVVCRDLDCEWMIYDSKMQHKNTLQVKTYVGEHTCTQLWENLTVKSTWISKKYVETLKTNPHWPISSFKKTVEKDYNTWVSRQQVYRAKDKALKLIEALSMNNIQEFGIIVKN</sequence>
<evidence type="ECO:0000259" key="2">
    <source>
        <dbReference type="Pfam" id="PF03108"/>
    </source>
</evidence>
<feature type="compositionally biased region" description="Acidic residues" evidence="1">
    <location>
        <begin position="60"/>
        <end position="75"/>
    </location>
</feature>
<evidence type="ECO:0000313" key="3">
    <source>
        <dbReference type="EMBL" id="CAB4299438.1"/>
    </source>
</evidence>
<evidence type="ECO:0000256" key="1">
    <source>
        <dbReference type="SAM" id="MobiDB-lite"/>
    </source>
</evidence>
<feature type="compositionally biased region" description="Basic and acidic residues" evidence="1">
    <location>
        <begin position="25"/>
        <end position="48"/>
    </location>
</feature>
<feature type="region of interest" description="Disordered" evidence="1">
    <location>
        <begin position="1"/>
        <end position="82"/>
    </location>
</feature>
<dbReference type="PANTHER" id="PTHR31973">
    <property type="entry name" value="POLYPROTEIN, PUTATIVE-RELATED"/>
    <property type="match status" value="1"/>
</dbReference>
<dbReference type="Pfam" id="PF03108">
    <property type="entry name" value="DBD_Tnp_Mut"/>
    <property type="match status" value="1"/>
</dbReference>
<dbReference type="InterPro" id="IPR004332">
    <property type="entry name" value="Transposase_MuDR"/>
</dbReference>
<dbReference type="Proteomes" id="UP000507245">
    <property type="component" value="Unassembled WGS sequence"/>
</dbReference>
<name>A0A6J5WMF8_PRUAR</name>
<proteinExistence type="predicted"/>
<dbReference type="PANTHER" id="PTHR31973:SF187">
    <property type="entry name" value="MUTATOR TRANSPOSASE MUDRA PROTEIN"/>
    <property type="match status" value="1"/>
</dbReference>